<protein>
    <submittedName>
        <fullName evidence="1">Uncharacterized protein</fullName>
    </submittedName>
</protein>
<dbReference type="EMBL" id="GBRH01228579">
    <property type="protein sequence ID" value="JAD69316.1"/>
    <property type="molecule type" value="Transcribed_RNA"/>
</dbReference>
<organism evidence="1">
    <name type="scientific">Arundo donax</name>
    <name type="common">Giant reed</name>
    <name type="synonym">Donax arundinaceus</name>
    <dbReference type="NCBI Taxonomy" id="35708"/>
    <lineage>
        <taxon>Eukaryota</taxon>
        <taxon>Viridiplantae</taxon>
        <taxon>Streptophyta</taxon>
        <taxon>Embryophyta</taxon>
        <taxon>Tracheophyta</taxon>
        <taxon>Spermatophyta</taxon>
        <taxon>Magnoliopsida</taxon>
        <taxon>Liliopsida</taxon>
        <taxon>Poales</taxon>
        <taxon>Poaceae</taxon>
        <taxon>PACMAD clade</taxon>
        <taxon>Arundinoideae</taxon>
        <taxon>Arundineae</taxon>
        <taxon>Arundo</taxon>
    </lineage>
</organism>
<name>A0A0A9C161_ARUDO</name>
<dbReference type="PROSITE" id="PS51257">
    <property type="entry name" value="PROKAR_LIPOPROTEIN"/>
    <property type="match status" value="1"/>
</dbReference>
<reference evidence="1" key="1">
    <citation type="submission" date="2014-09" db="EMBL/GenBank/DDBJ databases">
        <authorList>
            <person name="Magalhaes I.L.F."/>
            <person name="Oliveira U."/>
            <person name="Santos F.R."/>
            <person name="Vidigal T.H.D.A."/>
            <person name="Brescovit A.D."/>
            <person name="Santos A.J."/>
        </authorList>
    </citation>
    <scope>NUCLEOTIDE SEQUENCE</scope>
    <source>
        <tissue evidence="1">Shoot tissue taken approximately 20 cm above the soil surface</tissue>
    </source>
</reference>
<dbReference type="AlphaFoldDB" id="A0A0A9C161"/>
<reference evidence="1" key="2">
    <citation type="journal article" date="2015" name="Data Brief">
        <title>Shoot transcriptome of the giant reed, Arundo donax.</title>
        <authorList>
            <person name="Barrero R.A."/>
            <person name="Guerrero F.D."/>
            <person name="Moolhuijzen P."/>
            <person name="Goolsby J.A."/>
            <person name="Tidwell J."/>
            <person name="Bellgard S.E."/>
            <person name="Bellgard M.I."/>
        </authorList>
    </citation>
    <scope>NUCLEOTIDE SEQUENCE</scope>
    <source>
        <tissue evidence="1">Shoot tissue taken approximately 20 cm above the soil surface</tissue>
    </source>
</reference>
<evidence type="ECO:0000313" key="1">
    <source>
        <dbReference type="EMBL" id="JAD69316.1"/>
    </source>
</evidence>
<accession>A0A0A9C161</accession>
<sequence length="58" mass="6452">MPVRTVSTSCLAARLIHIHWSSLLSCVQNSRSGFTTILSSLNNTSLFMCRAKNHKFPS</sequence>
<proteinExistence type="predicted"/>